<organism evidence="1 2">
    <name type="scientific">Papaver atlanticum</name>
    <dbReference type="NCBI Taxonomy" id="357466"/>
    <lineage>
        <taxon>Eukaryota</taxon>
        <taxon>Viridiplantae</taxon>
        <taxon>Streptophyta</taxon>
        <taxon>Embryophyta</taxon>
        <taxon>Tracheophyta</taxon>
        <taxon>Spermatophyta</taxon>
        <taxon>Magnoliopsida</taxon>
        <taxon>Ranunculales</taxon>
        <taxon>Papaveraceae</taxon>
        <taxon>Papaveroideae</taxon>
        <taxon>Papaver</taxon>
    </lineage>
</organism>
<dbReference type="AlphaFoldDB" id="A0AAD4SL73"/>
<evidence type="ECO:0000313" key="2">
    <source>
        <dbReference type="Proteomes" id="UP001202328"/>
    </source>
</evidence>
<name>A0AAD4SL73_9MAGN</name>
<protein>
    <submittedName>
        <fullName evidence="1">Uncharacterized protein</fullName>
    </submittedName>
</protein>
<dbReference type="Proteomes" id="UP001202328">
    <property type="component" value="Unassembled WGS sequence"/>
</dbReference>
<dbReference type="EMBL" id="JAJJMB010010084">
    <property type="protein sequence ID" value="KAI3911086.1"/>
    <property type="molecule type" value="Genomic_DNA"/>
</dbReference>
<sequence length="115" mass="13463">MIMALSRHSLSTKTSNLLSYTSNFLHGEEKFHEFPRFQCKTNRSVKLTFLVDQKNNQFRSVITMAKKKTFKKRIENVSDELNEIASQNLDSAPARRRVRSAFTEVQQQLDHVLFK</sequence>
<feature type="non-terminal residue" evidence="1">
    <location>
        <position position="115"/>
    </location>
</feature>
<comment type="caution">
    <text evidence="1">The sequence shown here is derived from an EMBL/GenBank/DDBJ whole genome shotgun (WGS) entry which is preliminary data.</text>
</comment>
<keyword evidence="2" id="KW-1185">Reference proteome</keyword>
<reference evidence="1" key="1">
    <citation type="submission" date="2022-04" db="EMBL/GenBank/DDBJ databases">
        <title>A functionally conserved STORR gene fusion in Papaver species that diverged 16.8 million years ago.</title>
        <authorList>
            <person name="Catania T."/>
        </authorList>
    </citation>
    <scope>NUCLEOTIDE SEQUENCE</scope>
    <source>
        <strain evidence="1">S-188037</strain>
    </source>
</reference>
<proteinExistence type="predicted"/>
<evidence type="ECO:0000313" key="1">
    <source>
        <dbReference type="EMBL" id="KAI3911086.1"/>
    </source>
</evidence>
<accession>A0AAD4SL73</accession>
<gene>
    <name evidence="1" type="ORF">MKW98_015743</name>
</gene>